<feature type="region of interest" description="Disordered" evidence="1">
    <location>
        <begin position="27"/>
        <end position="54"/>
    </location>
</feature>
<feature type="region of interest" description="Disordered" evidence="1">
    <location>
        <begin position="1"/>
        <end position="20"/>
    </location>
</feature>
<dbReference type="EMBL" id="UIDG01000474">
    <property type="protein sequence ID" value="SUS07896.1"/>
    <property type="molecule type" value="Genomic_DNA"/>
</dbReference>
<evidence type="ECO:0000256" key="1">
    <source>
        <dbReference type="SAM" id="MobiDB-lite"/>
    </source>
</evidence>
<name>A0A380THV5_9ZZZZ</name>
<evidence type="ECO:0000313" key="2">
    <source>
        <dbReference type="EMBL" id="SUS07896.1"/>
    </source>
</evidence>
<gene>
    <name evidence="2" type="ORF">DF3PB_5250001</name>
</gene>
<accession>A0A380THV5</accession>
<proteinExistence type="predicted"/>
<sequence length="54" mass="5879">MVLVSGAAAAEPKQLAEMATHETMDRSLLPPARIRHPYPDVPLDVTTRGKSPVR</sequence>
<dbReference type="AlphaFoldDB" id="A0A380THV5"/>
<reference evidence="2" key="1">
    <citation type="submission" date="2018-07" db="EMBL/GenBank/DDBJ databases">
        <authorList>
            <person name="Quirk P.G."/>
            <person name="Krulwich T.A."/>
        </authorList>
    </citation>
    <scope>NUCLEOTIDE SEQUENCE</scope>
</reference>
<protein>
    <submittedName>
        <fullName evidence="2">Uncharacterized protein</fullName>
    </submittedName>
</protein>
<organism evidence="2">
    <name type="scientific">metagenome</name>
    <dbReference type="NCBI Taxonomy" id="256318"/>
    <lineage>
        <taxon>unclassified sequences</taxon>
        <taxon>metagenomes</taxon>
    </lineage>
</organism>